<organism evidence="2 3">
    <name type="scientific">Treponema maltophilum ATCC 51939</name>
    <dbReference type="NCBI Taxonomy" id="1125699"/>
    <lineage>
        <taxon>Bacteria</taxon>
        <taxon>Pseudomonadati</taxon>
        <taxon>Spirochaetota</taxon>
        <taxon>Spirochaetia</taxon>
        <taxon>Spirochaetales</taxon>
        <taxon>Treponemataceae</taxon>
        <taxon>Treponema</taxon>
    </lineage>
</organism>
<evidence type="ECO:0000256" key="1">
    <source>
        <dbReference type="ARBA" id="ARBA00008754"/>
    </source>
</evidence>
<dbReference type="PANTHER" id="PTHR30345">
    <property type="entry name" value="RIBOSE-5-PHOSPHATE ISOMERASE B"/>
    <property type="match status" value="1"/>
</dbReference>
<evidence type="ECO:0000313" key="3">
    <source>
        <dbReference type="Proteomes" id="UP000014541"/>
    </source>
</evidence>
<dbReference type="Proteomes" id="UP000014541">
    <property type="component" value="Unassembled WGS sequence"/>
</dbReference>
<dbReference type="Gene3D" id="3.40.1400.10">
    <property type="entry name" value="Sugar-phosphate isomerase, RpiB/LacA/LacB"/>
    <property type="match status" value="1"/>
</dbReference>
<sequence length="210" mass="23610">MKIGIIQGTTQVDKNEILYRITNKVVSSKNYEVINFGVYPREINSYSYTEIAVLTALLINSKVVDFVITGCSSGQGMNLACNTLPGLLSGFIQNPQDAYLFGRINDGNVASLSLGLGFGWLGELNLEYTLEKLFDGDFGIGFPPEIAERKIKETSRVKKFNEISKVSLIEFMEQLEQEFMAKILSKKDVIDYILNHSREEKLIKYISSKI</sequence>
<dbReference type="PANTHER" id="PTHR30345:SF6">
    <property type="entry name" value="RIBOSE 5-PHOSPHATE ISOMERASE"/>
    <property type="match status" value="1"/>
</dbReference>
<dbReference type="NCBIfam" id="NF006753">
    <property type="entry name" value="PRK09273.1"/>
    <property type="match status" value="1"/>
</dbReference>
<dbReference type="OrthoDB" id="1778624at2"/>
<dbReference type="GO" id="GO:0016861">
    <property type="term" value="F:intramolecular oxidoreductase activity, interconverting aldoses and ketoses"/>
    <property type="evidence" value="ECO:0007669"/>
    <property type="project" value="UniProtKB-ARBA"/>
</dbReference>
<comment type="caution">
    <text evidence="2">The sequence shown here is derived from an EMBL/GenBank/DDBJ whole genome shotgun (WGS) entry which is preliminary data.</text>
</comment>
<comment type="similarity">
    <text evidence="1">Belongs to the LacAB/RpiB family.</text>
</comment>
<name>S3K4J1_TREMA</name>
<dbReference type="EMBL" id="ATFF01000006">
    <property type="protein sequence ID" value="EPF31906.1"/>
    <property type="molecule type" value="Genomic_DNA"/>
</dbReference>
<reference evidence="2 3" key="1">
    <citation type="submission" date="2013-04" db="EMBL/GenBank/DDBJ databases">
        <title>The Genome Sequence of Treponema maltophilum ATCC 51939.</title>
        <authorList>
            <consortium name="The Broad Institute Genomics Platform"/>
            <person name="Earl A."/>
            <person name="Ward D."/>
            <person name="Feldgarden M."/>
            <person name="Gevers D."/>
            <person name="Leonetti C."/>
            <person name="Blanton J.M."/>
            <person name="Dewhirst F.E."/>
            <person name="Izard J."/>
            <person name="Walker B."/>
            <person name="Young S."/>
            <person name="Zeng Q."/>
            <person name="Gargeya S."/>
            <person name="Fitzgerald M."/>
            <person name="Haas B."/>
            <person name="Abouelleil A."/>
            <person name="Allen A.W."/>
            <person name="Alvarado L."/>
            <person name="Arachchi H.M."/>
            <person name="Berlin A.M."/>
            <person name="Chapman S.B."/>
            <person name="Gainer-Dewar J."/>
            <person name="Goldberg J."/>
            <person name="Griggs A."/>
            <person name="Gujja S."/>
            <person name="Hansen M."/>
            <person name="Howarth C."/>
            <person name="Imamovic A."/>
            <person name="Ireland A."/>
            <person name="Larimer J."/>
            <person name="McCowan C."/>
            <person name="Murphy C."/>
            <person name="Pearson M."/>
            <person name="Poon T.W."/>
            <person name="Priest M."/>
            <person name="Roberts A."/>
            <person name="Saif S."/>
            <person name="Shea T."/>
            <person name="Sisk P."/>
            <person name="Sykes S."/>
            <person name="Wortman J."/>
            <person name="Nusbaum C."/>
            <person name="Birren B."/>
        </authorList>
    </citation>
    <scope>NUCLEOTIDE SEQUENCE [LARGE SCALE GENOMIC DNA]</scope>
    <source>
        <strain evidence="2 3">ATCC 51939</strain>
    </source>
</reference>
<keyword evidence="3" id="KW-1185">Reference proteome</keyword>
<protein>
    <recommendedName>
        <fullName evidence="4">Sugar phosphate isomerase</fullName>
    </recommendedName>
</protein>
<dbReference type="eggNOG" id="COG0698">
    <property type="taxonomic scope" value="Bacteria"/>
</dbReference>
<dbReference type="GO" id="GO:0005975">
    <property type="term" value="P:carbohydrate metabolic process"/>
    <property type="evidence" value="ECO:0007669"/>
    <property type="project" value="InterPro"/>
</dbReference>
<evidence type="ECO:0000313" key="2">
    <source>
        <dbReference type="EMBL" id="EPF31906.1"/>
    </source>
</evidence>
<evidence type="ECO:0008006" key="4">
    <source>
        <dbReference type="Google" id="ProtNLM"/>
    </source>
</evidence>
<accession>S3K4J1</accession>
<dbReference type="Pfam" id="PF02502">
    <property type="entry name" value="LacAB_rpiB"/>
    <property type="match status" value="1"/>
</dbReference>
<dbReference type="SUPFAM" id="SSF89623">
    <property type="entry name" value="Ribose/Galactose isomerase RpiB/AlsB"/>
    <property type="match status" value="1"/>
</dbReference>
<gene>
    <name evidence="2" type="ORF">HMPREF9194_02261</name>
</gene>
<dbReference type="STRING" id="1125699.HMPREF9194_02261"/>
<dbReference type="RefSeq" id="WP_016526514.1">
    <property type="nucleotide sequence ID" value="NZ_KE332518.1"/>
</dbReference>
<dbReference type="InterPro" id="IPR036569">
    <property type="entry name" value="RpiB_LacA_LacB_sf"/>
</dbReference>
<proteinExistence type="inferred from homology"/>
<dbReference type="InterPro" id="IPR003500">
    <property type="entry name" value="RpiB_LacA_LacB"/>
</dbReference>
<dbReference type="HOGENOM" id="CLU_112772_0_0_12"/>
<dbReference type="AlphaFoldDB" id="S3K4J1"/>